<organism evidence="1 2">
    <name type="scientific">Rangifer tarandus platyrhynchus</name>
    <name type="common">Svalbard reindeer</name>
    <dbReference type="NCBI Taxonomy" id="3082113"/>
    <lineage>
        <taxon>Eukaryota</taxon>
        <taxon>Metazoa</taxon>
        <taxon>Chordata</taxon>
        <taxon>Craniata</taxon>
        <taxon>Vertebrata</taxon>
        <taxon>Euteleostomi</taxon>
        <taxon>Mammalia</taxon>
        <taxon>Eutheria</taxon>
        <taxon>Laurasiatheria</taxon>
        <taxon>Artiodactyla</taxon>
        <taxon>Ruminantia</taxon>
        <taxon>Pecora</taxon>
        <taxon>Cervidae</taxon>
        <taxon>Odocoileinae</taxon>
        <taxon>Rangifer</taxon>
    </lineage>
</organism>
<sequence length="142" mass="16114">MLNLNARGGNGCKEQNGPRFTTIKEDSWNWVFLSPLNCVLNLYPTLLSRGACGLGQEEPSRAMNVERTTYTKRQTFHGLEGPQQSRPWSGPMVHPPSWRFFSHRADPEFSFGSAVHQCSVNVSSFFLLETVYFPSTYLHLKS</sequence>
<reference evidence="1" key="1">
    <citation type="submission" date="2023-04" db="EMBL/GenBank/DDBJ databases">
        <authorList>
            <consortium name="ELIXIR-Norway"/>
        </authorList>
    </citation>
    <scope>NUCLEOTIDE SEQUENCE [LARGE SCALE GENOMIC DNA]</scope>
</reference>
<keyword evidence="2" id="KW-1185">Reference proteome</keyword>
<accession>A0ABN8YBL5</accession>
<proteinExistence type="predicted"/>
<protein>
    <submittedName>
        <fullName evidence="1">Uncharacterized protein</fullName>
    </submittedName>
</protein>
<dbReference type="EMBL" id="OX459951">
    <property type="protein sequence ID" value="CAI9157169.1"/>
    <property type="molecule type" value="Genomic_DNA"/>
</dbReference>
<gene>
    <name evidence="1" type="ORF">MRATA1EN1_LOCUS6131</name>
</gene>
<evidence type="ECO:0000313" key="1">
    <source>
        <dbReference type="EMBL" id="CAI9157169.1"/>
    </source>
</evidence>
<dbReference type="Proteomes" id="UP001176941">
    <property type="component" value="Chromosome 15"/>
</dbReference>
<evidence type="ECO:0000313" key="2">
    <source>
        <dbReference type="Proteomes" id="UP001176941"/>
    </source>
</evidence>
<name>A0ABN8YBL5_RANTA</name>